<reference evidence="5" key="1">
    <citation type="submission" date="2020-02" db="EMBL/GenBank/DDBJ databases">
        <title>Delineation of the pyrene-degrading pathway in Roseobacter clade bacteria by genomic analysis.</title>
        <authorList>
            <person name="Zhou H."/>
            <person name="Wang H."/>
        </authorList>
    </citation>
    <scope>NUCLEOTIDE SEQUENCE</scope>
    <source>
        <strain evidence="5">PrR005</strain>
    </source>
</reference>
<feature type="chain" id="PRO_5025379244" evidence="3">
    <location>
        <begin position="22"/>
        <end position="275"/>
    </location>
</feature>
<evidence type="ECO:0000259" key="4">
    <source>
        <dbReference type="Pfam" id="PF02230"/>
    </source>
</evidence>
<dbReference type="AlphaFoldDB" id="A0A6B2NYH8"/>
<dbReference type="GO" id="GO:0016787">
    <property type="term" value="F:hydrolase activity"/>
    <property type="evidence" value="ECO:0007669"/>
    <property type="project" value="UniProtKB-KW"/>
</dbReference>
<organism evidence="5">
    <name type="scientific">Ruegeria sp. PrR005</name>
    <dbReference type="NCBI Taxonomy" id="2706882"/>
    <lineage>
        <taxon>Bacteria</taxon>
        <taxon>Pseudomonadati</taxon>
        <taxon>Pseudomonadota</taxon>
        <taxon>Alphaproteobacteria</taxon>
        <taxon>Rhodobacterales</taxon>
        <taxon>Roseobacteraceae</taxon>
        <taxon>Ruegeria</taxon>
    </lineage>
</organism>
<accession>A0A6B2NYH8</accession>
<name>A0A6B2NYH8_9RHOB</name>
<dbReference type="SUPFAM" id="SSF53474">
    <property type="entry name" value="alpha/beta-Hydrolases"/>
    <property type="match status" value="1"/>
</dbReference>
<dbReference type="Pfam" id="PF02230">
    <property type="entry name" value="Abhydrolase_2"/>
    <property type="match status" value="1"/>
</dbReference>
<dbReference type="PANTHER" id="PTHR43037">
    <property type="entry name" value="UNNAMED PRODUCT-RELATED"/>
    <property type="match status" value="1"/>
</dbReference>
<comment type="caution">
    <text evidence="5">The sequence shown here is derived from an EMBL/GenBank/DDBJ whole genome shotgun (WGS) entry which is preliminary data.</text>
</comment>
<evidence type="ECO:0000256" key="3">
    <source>
        <dbReference type="SAM" id="SignalP"/>
    </source>
</evidence>
<evidence type="ECO:0000256" key="1">
    <source>
        <dbReference type="ARBA" id="ARBA00022729"/>
    </source>
</evidence>
<evidence type="ECO:0000256" key="2">
    <source>
        <dbReference type="ARBA" id="ARBA00022801"/>
    </source>
</evidence>
<keyword evidence="1 3" id="KW-0732">Signal</keyword>
<dbReference type="InterPro" id="IPR003140">
    <property type="entry name" value="PLipase/COase/thioEstase"/>
</dbReference>
<dbReference type="PROSITE" id="PS51257">
    <property type="entry name" value="PROKAR_LIPOPROTEIN"/>
    <property type="match status" value="1"/>
</dbReference>
<dbReference type="InterPro" id="IPR050955">
    <property type="entry name" value="Plant_Biomass_Hydrol_Est"/>
</dbReference>
<keyword evidence="2" id="KW-0378">Hydrolase</keyword>
<feature type="signal peptide" evidence="3">
    <location>
        <begin position="1"/>
        <end position="21"/>
    </location>
</feature>
<evidence type="ECO:0000313" key="5">
    <source>
        <dbReference type="EMBL" id="NDW46945.1"/>
    </source>
</evidence>
<gene>
    <name evidence="5" type="ORF">G0P99_18515</name>
</gene>
<proteinExistence type="predicted"/>
<feature type="domain" description="Phospholipase/carboxylesterase/thioesterase" evidence="4">
    <location>
        <begin position="38"/>
        <end position="191"/>
    </location>
</feature>
<dbReference type="Gene3D" id="3.40.50.1820">
    <property type="entry name" value="alpha/beta hydrolase"/>
    <property type="match status" value="1"/>
</dbReference>
<dbReference type="InterPro" id="IPR029058">
    <property type="entry name" value="AB_hydrolase_fold"/>
</dbReference>
<sequence>MMIRSISAVLALAGSVTGVSAGCADEQAPCEISGGSYHIVLPKTEHPPVLVFLHGHGGEGAGPINNERLVAPLLARGWAVIAPDGAIRPAGTGKRSWNFFPGWEGRDEAAFLNAVTEDAVARFGLDQNRVVLGGFSAGAFMVNYLACATPDAYSAYVPVSGGFWRPQPAACNGPVRLLHTHGWSDPVVPLEGRILGAGRFQQGDIFAGLEIWRIANGCLDHKPDSYSLTGPFQRRAWTSCDPDGVIEFALFPGGHMVPEGWADMMIDWYEALGDP</sequence>
<dbReference type="PANTHER" id="PTHR43037:SF5">
    <property type="entry name" value="FERULOYL ESTERASE"/>
    <property type="match status" value="1"/>
</dbReference>
<protein>
    <submittedName>
        <fullName evidence="5">Polyhydroxybutyrate depolymerase</fullName>
    </submittedName>
</protein>
<dbReference type="EMBL" id="JAAGOX010000043">
    <property type="protein sequence ID" value="NDW46945.1"/>
    <property type="molecule type" value="Genomic_DNA"/>
</dbReference>